<name>A0A3B0VJU5_9ZZZZ</name>
<gene>
    <name evidence="7" type="ORF">MNBD_CHLOROFLEXI01-719</name>
</gene>
<dbReference type="PANTHER" id="PTHR43808">
    <property type="entry name" value="ACETYLORNITHINE DEACETYLASE"/>
    <property type="match status" value="1"/>
</dbReference>
<evidence type="ECO:0000313" key="7">
    <source>
        <dbReference type="EMBL" id="VAW32376.1"/>
    </source>
</evidence>
<sequence length="443" mass="48289">MSDPTIYKRPSQLLQHLIRFNTTNPPGNERACVQYINDLLQAAGIETTILAKDETRPNLIARLPGNGNALPLLMQGHVDVVTIAEQNWQQNPFGGELIDGMIWGRGALDMKGGVAMMVAAFLKMQMEGITPPGDIILTILSDEETGGELGARFLVEEHPEQFENVQFAIGEFGGFTMQVAGQTFFPIMVAEKQLCSLQLTVRGPGGHGSSPIQGGAMAKLGSILRKLDSTRLPVHITPEVRAMYSAMADNVSFPTNMILRLLLNPALTNSMLKLLGSQRQLFDNLLRHTVSPTIVQGGHKINVIPSEISLQLDGRLLPGYRPNDLINELQTILGSEVELDLLNYEQAPSKANMVLFDTLAAILREAEPNGIPIPLVLPAVTDARHFSRLGIQTYGFLPMPLPQDFNFSATIHAADERIPAAALDFGTAAIFKLLTRFGQTNVA</sequence>
<dbReference type="SUPFAM" id="SSF55031">
    <property type="entry name" value="Bacterial exopeptidase dimerisation domain"/>
    <property type="match status" value="1"/>
</dbReference>
<evidence type="ECO:0000256" key="4">
    <source>
        <dbReference type="ARBA" id="ARBA00022801"/>
    </source>
</evidence>
<dbReference type="InterPro" id="IPR002933">
    <property type="entry name" value="Peptidase_M20"/>
</dbReference>
<keyword evidence="3" id="KW-0479">Metal-binding</keyword>
<evidence type="ECO:0000256" key="3">
    <source>
        <dbReference type="ARBA" id="ARBA00022723"/>
    </source>
</evidence>
<comment type="cofactor">
    <cofactor evidence="1">
        <name>Zn(2+)</name>
        <dbReference type="ChEBI" id="CHEBI:29105"/>
    </cofactor>
</comment>
<dbReference type="Gene3D" id="3.30.70.360">
    <property type="match status" value="1"/>
</dbReference>
<dbReference type="GO" id="GO:0016787">
    <property type="term" value="F:hydrolase activity"/>
    <property type="evidence" value="ECO:0007669"/>
    <property type="project" value="UniProtKB-KW"/>
</dbReference>
<dbReference type="InterPro" id="IPR050072">
    <property type="entry name" value="Peptidase_M20A"/>
</dbReference>
<evidence type="ECO:0000256" key="1">
    <source>
        <dbReference type="ARBA" id="ARBA00001947"/>
    </source>
</evidence>
<reference evidence="7" key="1">
    <citation type="submission" date="2018-06" db="EMBL/GenBank/DDBJ databases">
        <authorList>
            <person name="Zhirakovskaya E."/>
        </authorList>
    </citation>
    <scope>NUCLEOTIDE SEQUENCE</scope>
</reference>
<dbReference type="Gene3D" id="1.10.150.900">
    <property type="match status" value="1"/>
</dbReference>
<dbReference type="AlphaFoldDB" id="A0A3B0VJU5"/>
<dbReference type="EMBL" id="UOEU01000350">
    <property type="protein sequence ID" value="VAW32376.1"/>
    <property type="molecule type" value="Genomic_DNA"/>
</dbReference>
<evidence type="ECO:0000259" key="6">
    <source>
        <dbReference type="Pfam" id="PF07687"/>
    </source>
</evidence>
<keyword evidence="4" id="KW-0378">Hydrolase</keyword>
<comment type="similarity">
    <text evidence="2">Belongs to the peptidase M20A family.</text>
</comment>
<dbReference type="Gene3D" id="3.40.630.10">
    <property type="entry name" value="Zn peptidases"/>
    <property type="match status" value="1"/>
</dbReference>
<keyword evidence="5" id="KW-0862">Zinc</keyword>
<dbReference type="GO" id="GO:0046872">
    <property type="term" value="F:metal ion binding"/>
    <property type="evidence" value="ECO:0007669"/>
    <property type="project" value="UniProtKB-KW"/>
</dbReference>
<dbReference type="InterPro" id="IPR036264">
    <property type="entry name" value="Bact_exopeptidase_dim_dom"/>
</dbReference>
<dbReference type="Pfam" id="PF07687">
    <property type="entry name" value="M20_dimer"/>
    <property type="match status" value="1"/>
</dbReference>
<accession>A0A3B0VJU5</accession>
<dbReference type="SUPFAM" id="SSF53187">
    <property type="entry name" value="Zn-dependent exopeptidases"/>
    <property type="match status" value="1"/>
</dbReference>
<proteinExistence type="inferred from homology"/>
<protein>
    <recommendedName>
        <fullName evidence="6">Peptidase M20 dimerisation domain-containing protein</fullName>
    </recommendedName>
</protein>
<dbReference type="InterPro" id="IPR011650">
    <property type="entry name" value="Peptidase_M20_dimer"/>
</dbReference>
<feature type="domain" description="Peptidase M20 dimerisation" evidence="6">
    <location>
        <begin position="190"/>
        <end position="336"/>
    </location>
</feature>
<dbReference type="Pfam" id="PF01546">
    <property type="entry name" value="Peptidase_M20"/>
    <property type="match status" value="1"/>
</dbReference>
<evidence type="ECO:0000256" key="2">
    <source>
        <dbReference type="ARBA" id="ARBA00006247"/>
    </source>
</evidence>
<dbReference type="PANTHER" id="PTHR43808:SF8">
    <property type="entry name" value="PEPTIDASE M20 DIMERISATION DOMAIN-CONTAINING PROTEIN"/>
    <property type="match status" value="1"/>
</dbReference>
<evidence type="ECO:0000256" key="5">
    <source>
        <dbReference type="ARBA" id="ARBA00022833"/>
    </source>
</evidence>
<organism evidence="7">
    <name type="scientific">hydrothermal vent metagenome</name>
    <dbReference type="NCBI Taxonomy" id="652676"/>
    <lineage>
        <taxon>unclassified sequences</taxon>
        <taxon>metagenomes</taxon>
        <taxon>ecological metagenomes</taxon>
    </lineage>
</organism>